<dbReference type="RefSeq" id="WP_166822452.1">
    <property type="nucleotide sequence ID" value="NZ_JAAOLX010000002.1"/>
</dbReference>
<feature type="compositionally biased region" description="Basic and acidic residues" evidence="1">
    <location>
        <begin position="280"/>
        <end position="299"/>
    </location>
</feature>
<feature type="signal peptide" evidence="2">
    <location>
        <begin position="1"/>
        <end position="26"/>
    </location>
</feature>
<organism evidence="3 4">
    <name type="scientific">Iodobacter violaceini</name>
    <dbReference type="NCBI Taxonomy" id="3044271"/>
    <lineage>
        <taxon>Bacteria</taxon>
        <taxon>Pseudomonadati</taxon>
        <taxon>Pseudomonadota</taxon>
        <taxon>Betaproteobacteria</taxon>
        <taxon>Neisseriales</taxon>
        <taxon>Chitinibacteraceae</taxon>
        <taxon>Iodobacter</taxon>
    </lineage>
</organism>
<evidence type="ECO:0000256" key="2">
    <source>
        <dbReference type="SAM" id="SignalP"/>
    </source>
</evidence>
<sequence length="465" mass="49163">MNGRITFFSRLFIGLLAYFLCGLAFADYPAKNTERAGPLSYEEIVPFCTAQKPGYKTRFIFASSTPDMEYYACDYYHPDYKEWVLVRNYSFHCNYAGAPPGLIRKEGLVCKTKSTCDDKRNQSAGIYNIPIPGVKMPSTGGAAVLFDSGSFNSFSKSGFPTCIESCETVANGPPIKNSAGGNVVGDTAGNAYMRMQMKFSGSECTAKEGAPKPNGAPFPTDAPKPKEPNGPQDCPEGTSFGTISWGDGGGEVKRCLKTGAPSPPNPDGSPKPDACIGNCDKWDPKPEDPKDPKPTDPKDPSGPSGTGTGTGTGTRLPASGTSASSASSAASLSASCEAFKCVNSDPATCEIARLAWHEKCLEEKDRKELLDSALYKSGVAAMDASGTASIREALGFSGKPVDLEDVIKKTRFLTSGGLIDFNVVLMGHTVSIPISRLNKILEAMGNIAVAFTMLAAARIISTSLA</sequence>
<name>A0ABX0KNM0_9NEIS</name>
<reference evidence="3 4" key="1">
    <citation type="submission" date="2020-03" db="EMBL/GenBank/DDBJ databases">
        <title>Draft genome sequence of environmentally isolated violet-colored cultures.</title>
        <authorList>
            <person name="Wilson H.S."/>
        </authorList>
    </citation>
    <scope>NUCLEOTIDE SEQUENCE [LARGE SCALE GENOMIC DNA]</scope>
    <source>
        <strain evidence="3 4">HSC-16F04</strain>
    </source>
</reference>
<feature type="chain" id="PRO_5045657058" evidence="2">
    <location>
        <begin position="27"/>
        <end position="465"/>
    </location>
</feature>
<keyword evidence="4" id="KW-1185">Reference proteome</keyword>
<comment type="caution">
    <text evidence="3">The sequence shown here is derived from an EMBL/GenBank/DDBJ whole genome shotgun (WGS) entry which is preliminary data.</text>
</comment>
<gene>
    <name evidence="3" type="ORF">HA050_04115</name>
</gene>
<protein>
    <submittedName>
        <fullName evidence="3">Uncharacterized protein</fullName>
    </submittedName>
</protein>
<evidence type="ECO:0000256" key="1">
    <source>
        <dbReference type="SAM" id="MobiDB-lite"/>
    </source>
</evidence>
<evidence type="ECO:0000313" key="4">
    <source>
        <dbReference type="Proteomes" id="UP000712570"/>
    </source>
</evidence>
<dbReference type="Proteomes" id="UP000712570">
    <property type="component" value="Unassembled WGS sequence"/>
</dbReference>
<proteinExistence type="predicted"/>
<evidence type="ECO:0000313" key="3">
    <source>
        <dbReference type="EMBL" id="NHQ85296.1"/>
    </source>
</evidence>
<dbReference type="EMBL" id="JAAOLX010000002">
    <property type="protein sequence ID" value="NHQ85296.1"/>
    <property type="molecule type" value="Genomic_DNA"/>
</dbReference>
<accession>A0ABX0KNM0</accession>
<feature type="region of interest" description="Disordered" evidence="1">
    <location>
        <begin position="203"/>
        <end position="324"/>
    </location>
</feature>
<keyword evidence="2" id="KW-0732">Signal</keyword>